<dbReference type="AlphaFoldDB" id="A0A2T1HLF3"/>
<feature type="chain" id="PRO_5015529571" evidence="1">
    <location>
        <begin position="29"/>
        <end position="103"/>
    </location>
</feature>
<evidence type="ECO:0000313" key="2">
    <source>
        <dbReference type="EMBL" id="PSC02472.1"/>
    </source>
</evidence>
<evidence type="ECO:0000256" key="1">
    <source>
        <dbReference type="SAM" id="SignalP"/>
    </source>
</evidence>
<keyword evidence="3" id="KW-1185">Reference proteome</keyword>
<proteinExistence type="predicted"/>
<organism evidence="2 3">
    <name type="scientific">Alsobacter soli</name>
    <dbReference type="NCBI Taxonomy" id="2109933"/>
    <lineage>
        <taxon>Bacteria</taxon>
        <taxon>Pseudomonadati</taxon>
        <taxon>Pseudomonadota</taxon>
        <taxon>Alphaproteobacteria</taxon>
        <taxon>Hyphomicrobiales</taxon>
        <taxon>Alsobacteraceae</taxon>
        <taxon>Alsobacter</taxon>
    </lineage>
</organism>
<reference evidence="3" key="1">
    <citation type="submission" date="2018-03" db="EMBL/GenBank/DDBJ databases">
        <authorList>
            <person name="Sun L."/>
            <person name="Liu H."/>
            <person name="Chen W."/>
            <person name="Huang K."/>
            <person name="Liu W."/>
            <person name="Gao X."/>
        </authorList>
    </citation>
    <scope>NUCLEOTIDE SEQUENCE [LARGE SCALE GENOMIC DNA]</scope>
    <source>
        <strain evidence="3">SH9</strain>
    </source>
</reference>
<name>A0A2T1HLF3_9HYPH</name>
<accession>A0A2T1HLF3</accession>
<protein>
    <submittedName>
        <fullName evidence="2">Uncharacterized protein</fullName>
    </submittedName>
</protein>
<sequence length="103" mass="11284">MHVQLGLMRAFPITVALFLATAAQGHQAQSGWTYDPACCGGEDCRQVVDDAVRPVEGGWQVVATGEVIPVTQVKRSPDDHFHRCSAFGRENSKTFCLYVPDFS</sequence>
<dbReference type="EMBL" id="PVZS01000056">
    <property type="protein sequence ID" value="PSC02472.1"/>
    <property type="molecule type" value="Genomic_DNA"/>
</dbReference>
<comment type="caution">
    <text evidence="2">The sequence shown here is derived from an EMBL/GenBank/DDBJ whole genome shotgun (WGS) entry which is preliminary data.</text>
</comment>
<evidence type="ECO:0000313" key="3">
    <source>
        <dbReference type="Proteomes" id="UP000239772"/>
    </source>
</evidence>
<gene>
    <name evidence="2" type="ORF">SLNSH_23830</name>
</gene>
<dbReference type="OrthoDB" id="7871245at2"/>
<dbReference type="Proteomes" id="UP000239772">
    <property type="component" value="Unassembled WGS sequence"/>
</dbReference>
<keyword evidence="1" id="KW-0732">Signal</keyword>
<feature type="signal peptide" evidence="1">
    <location>
        <begin position="1"/>
        <end position="28"/>
    </location>
</feature>
<dbReference type="RefSeq" id="WP_106340725.1">
    <property type="nucleotide sequence ID" value="NZ_PVZS01000056.1"/>
</dbReference>